<feature type="region of interest" description="Disordered" evidence="4">
    <location>
        <begin position="1"/>
        <end position="20"/>
    </location>
</feature>
<keyword evidence="6" id="KW-1185">Reference proteome</keyword>
<dbReference type="FunFam" id="3.40.50.720:FF:000594">
    <property type="entry name" value="Short-chain oxidoreductase"/>
    <property type="match status" value="1"/>
</dbReference>
<evidence type="ECO:0000256" key="2">
    <source>
        <dbReference type="ARBA" id="ARBA00023002"/>
    </source>
</evidence>
<dbReference type="PANTHER" id="PTHR24320:SF272">
    <property type="entry name" value="NAD(P)-BINDING ROSSMANN-FOLD SUPERFAMILY PROTEIN"/>
    <property type="match status" value="1"/>
</dbReference>
<dbReference type="SUPFAM" id="SSF51735">
    <property type="entry name" value="NAD(P)-binding Rossmann-fold domains"/>
    <property type="match status" value="1"/>
</dbReference>
<keyword evidence="2" id="KW-0560">Oxidoreductase</keyword>
<dbReference type="EMBL" id="CP009285">
    <property type="protein sequence ID" value="AIQ56024.1"/>
    <property type="molecule type" value="Genomic_DNA"/>
</dbReference>
<protein>
    <recommendedName>
        <fullName evidence="3">Probable oxidoreductase</fullName>
    </recommendedName>
</protein>
<dbReference type="InterPro" id="IPR036291">
    <property type="entry name" value="NAD(P)-bd_dom_sf"/>
</dbReference>
<dbReference type="HOGENOM" id="CLU_010194_44_0_9"/>
<organism evidence="5 6">
    <name type="scientific">Paenibacillus borealis</name>
    <dbReference type="NCBI Taxonomy" id="160799"/>
    <lineage>
        <taxon>Bacteria</taxon>
        <taxon>Bacillati</taxon>
        <taxon>Bacillota</taxon>
        <taxon>Bacilli</taxon>
        <taxon>Bacillales</taxon>
        <taxon>Paenibacillaceae</taxon>
        <taxon>Paenibacillus</taxon>
    </lineage>
</organism>
<dbReference type="GO" id="GO:0016491">
    <property type="term" value="F:oxidoreductase activity"/>
    <property type="evidence" value="ECO:0007669"/>
    <property type="project" value="UniProtKB-KW"/>
</dbReference>
<dbReference type="InterPro" id="IPR002347">
    <property type="entry name" value="SDR_fam"/>
</dbReference>
<sequence>MNKELNNVTVKQRPIPSGFGPDTTAEEVIQGHNLSGKIAVVTGGYSGLGLETTRVLAAAGATVIVPVRTPEKARLALAGIPGVQLEALDLLDPASVDAFAQRFLDSGRPLDILIHSAGIMASPLARDARGYEVQFATNHLGHFRLAARLWPALVKAGGARVVSVSSRGHRIAGVDFADVNFERRAYEKWTAYGQSKTANVLFALELDKRGQAQGVRAFSVHPGSILTDLARHLSYDELRAMGALDEAGNRIPAGQTSHMKTVQQGAATSVWCAVSPQLEGEGGVYCEDADIAPVAESGDSQQPGVQAWAIDPGNALRLWELSEAMTGVTFPV</sequence>
<dbReference type="OrthoDB" id="9809821at2"/>
<evidence type="ECO:0000256" key="1">
    <source>
        <dbReference type="ARBA" id="ARBA00006484"/>
    </source>
</evidence>
<gene>
    <name evidence="5" type="ORF">PBOR_02885</name>
</gene>
<accession>A0A089MHG6</accession>
<dbReference type="Pfam" id="PF00106">
    <property type="entry name" value="adh_short"/>
    <property type="match status" value="1"/>
</dbReference>
<reference evidence="5" key="1">
    <citation type="submission" date="2014-08" db="EMBL/GenBank/DDBJ databases">
        <title>Comparative genomics of the Paenibacillus odorifer group.</title>
        <authorList>
            <person name="den Bakker H.C."/>
            <person name="Tsai Y.-C.Y.-C."/>
            <person name="Martin N."/>
            <person name="Korlach J."/>
            <person name="Wiedmann M."/>
        </authorList>
    </citation>
    <scope>NUCLEOTIDE SEQUENCE [LARGE SCALE GENOMIC DNA]</scope>
    <source>
        <strain evidence="5">DSM 13188</strain>
    </source>
</reference>
<dbReference type="Gene3D" id="3.40.50.720">
    <property type="entry name" value="NAD(P)-binding Rossmann-like Domain"/>
    <property type="match status" value="1"/>
</dbReference>
<evidence type="ECO:0000313" key="5">
    <source>
        <dbReference type="EMBL" id="AIQ56024.1"/>
    </source>
</evidence>
<dbReference type="Proteomes" id="UP000029518">
    <property type="component" value="Chromosome"/>
</dbReference>
<feature type="compositionally biased region" description="Polar residues" evidence="4">
    <location>
        <begin position="1"/>
        <end position="10"/>
    </location>
</feature>
<proteinExistence type="inferred from homology"/>
<dbReference type="NCBIfam" id="NF004845">
    <property type="entry name" value="PRK06196.1"/>
    <property type="match status" value="1"/>
</dbReference>
<comment type="similarity">
    <text evidence="1">Belongs to the short-chain dehydrogenases/reductases (SDR) family.</text>
</comment>
<dbReference type="PANTHER" id="PTHR24320">
    <property type="entry name" value="RETINOL DEHYDROGENASE"/>
    <property type="match status" value="1"/>
</dbReference>
<name>A0A089MHG6_PAEBO</name>
<dbReference type="KEGG" id="pbd:PBOR_02885"/>
<evidence type="ECO:0000256" key="3">
    <source>
        <dbReference type="ARBA" id="ARBA00071493"/>
    </source>
</evidence>
<evidence type="ECO:0000313" key="6">
    <source>
        <dbReference type="Proteomes" id="UP000029518"/>
    </source>
</evidence>
<evidence type="ECO:0000256" key="4">
    <source>
        <dbReference type="SAM" id="MobiDB-lite"/>
    </source>
</evidence>
<dbReference type="AlphaFoldDB" id="A0A089MHG6"/>
<dbReference type="PRINTS" id="PR00081">
    <property type="entry name" value="GDHRDH"/>
</dbReference>